<feature type="compositionally biased region" description="Low complexity" evidence="2">
    <location>
        <begin position="514"/>
        <end position="526"/>
    </location>
</feature>
<feature type="compositionally biased region" description="Low complexity" evidence="2">
    <location>
        <begin position="2710"/>
        <end position="2740"/>
    </location>
</feature>
<dbReference type="GO" id="GO:0006281">
    <property type="term" value="P:DNA repair"/>
    <property type="evidence" value="ECO:0007669"/>
    <property type="project" value="TreeGrafter"/>
</dbReference>
<dbReference type="Pfam" id="PF20175">
    <property type="entry name" value="Tra1_central"/>
    <property type="match status" value="1"/>
</dbReference>
<dbReference type="InterPro" id="IPR003152">
    <property type="entry name" value="FATC_dom"/>
</dbReference>
<dbReference type="PROSITE" id="PS50290">
    <property type="entry name" value="PI3_4_KINASE_3"/>
    <property type="match status" value="1"/>
</dbReference>
<dbReference type="CTD" id="35483"/>
<dbReference type="GeneID" id="100905344"/>
<name>A0AAJ7SGS6_9ACAR</name>
<protein>
    <submittedName>
        <fullName evidence="7">Transformation/transcription domain-associated protein</fullName>
    </submittedName>
</protein>
<dbReference type="SUPFAM" id="SSF56112">
    <property type="entry name" value="Protein kinase-like (PK-like)"/>
    <property type="match status" value="1"/>
</dbReference>
<evidence type="ECO:0000256" key="1">
    <source>
        <dbReference type="ARBA" id="ARBA00007234"/>
    </source>
</evidence>
<keyword evidence="6" id="KW-1185">Reference proteome</keyword>
<sequence length="3918" mass="442340">MLDPIAQMNTYKSYVSLLTDPSAKDDSKQKAAQELSEDFETICSSPQYVQFLQHSMPIFLRVLEEGEPQYIAEHSMQITRKLILEILHRLPTNECLRSHVKAILSVMFKLLEVENEDNVLVCLRIIIELHKQFRPPFNSEISKFLVFVKSIYRGLPNQLEKIFEPREGAIRVQDITEVSMDTLLNETFTTTVVQVGLGDGPYASVNIIPKAVLSLKVLAELPIIVVLMYQLYKQNVHRDVAEFIPLILDTIVLQPSEELRAHKDFNREVFVDFMAAQIKTLSFLAYIVKIYQDVVNANATQLADGMLALLTSCPPEVAHLRKELLIAARHILATELRGRFVGSIDKLFDENILLGNGWTANESLRPLAYSTLADLVHHVRQNLPLKHLSAAVSVFSKNVHDDSLPISIQTMSCKLLLNLVEPIRGKSQMDAEGQNQEQTMIQGRELITRLLQVFEMKFRTMSRVQLPALVKASKQFAEESASAKVALAAKATDAAGTSSTVGPRPNEIVVKTEPPSANPVSSASNVKTDGGQAALGSKGDSAVPPSRASCLAELRNTPSTPYCNVVDCRGLIKTLVCGVKTITWGISACKAAPAGADDKTFQTKETVIYTRLVKYALLTLDIYTLPLQVSTGNNAFVLQGFSPAVRPQFPTPTAAVLAQKSKEEKEVLDYFGGVFTMMTPAMFRAVFTATIDYVVERLNKNPLLQTVANYLLANRTTSSIFATILVEYLLDRMDEMGSNAEMSGLYLKLFKLVFGSVSLFPTENEQMLKPHLHKIVNRSMKLALSAKDPYNYFLLLRALFRSIGGGSHDLLYHEFLPLLPTLLQGLNQLQSGLHKQHMKDLFVELCLTVPVRLSALLPFLPMLMDPLVSALNGSQTLISQGLRTLELCVDNLLPDYLYEHIQPVRAELMQALWKTLRNPQDNVAQIAFRVLGKFGGGNRKMLVEPQKLKFSEYPLDGPAILVSFVDHKMPIWMPMNRLVEVAYDTLRTSNDAFYREKSWDIVRGYLLSHLTPLETNIPVEAFFRDAAFQRGPIAPYSVLYICQHQLHRNTHKTAVKAMFCAAKKNDNQSDAFGFMFHLVKHYTMVAVSQQAGPLMAVHKQAFQSGKLNSFMDPLVLVDAIVDIMGLEDKDLYTRGELAASVIIETSVTLLGSRERASSLPLIEYLSERVSSLCYDRAWYAKTGGSLGVRSLMERLPLIWALQHQLQLVKALLFVMMDLTYEVSNGAVDHAKTALDKLLVLCGSPLPDGTSDELIDAQKKSFNDVTTELVRQITSPNTCVRQQAMDSLRVLSDVTGKSITEIMEPHKDALKEILPPKKHTLKHQPVNVQIGLMEGNTFCTALQPRLFSLDLEQPEHRLFIQELLAICDNEDQTLMKNACYKNSQSLLGDLRKAALNCLATLHYIDNEPHREKVFTVLYKVLNSANGELQEAAFQCMKKFISGNGIKIETVHKHIRGLLIHLAEFRHVNLSILQRLSYLTLLFPHTFNDKLCDQLQLLLRRWFEICIQNKSQGKPMNIELKQCIAIIEIFHQVPAAKETLIESLVSTILSHEKLLLIEAASPLHEPLAKFLRKYPEKTIEVVMSDAAVQNHQYIRYFEYLLKGDKGQELRKVLLDNPLVIGRLLAVSLTPTGKAAIATAFPNFDMSSIPQLASANARYDFEYLGVRAIGLLIKFENQTDFLVKNPLIVAMLREIWISDEFQTRHTQSCVEISDADHWRTPKLIVKSLLHYCKQNIDDVELLFQLLRAFVNRFIADFKFLKDFIENVVVIKYTVQWKREAFFKFVALSERAVNFPQELIAKVLQHIIIPAFTDSFEKGNGPELIGSEPTPDQDLDENVISVFILRVIDNPRLTLDSVRILLLQLSCLFVDQASPHIHDAENKRQGIKLRRLMTYAWPCLLPKNSVDPATKYHGHLLLAHIIAKFAIHKKIVLQVFHSLLKAHAVEARTVVRQALEILTPAMPARMEDGNQMLTHWTKKIIIEEGHTLAQLVHMLQLMCRHHHIYYPVRHHLIAHIVSSVQRLGFTANAQLEHKKLSVDLAEVVIKWELERIRETQDGATSDVKPNEQQVNLKPLEKTHTDAIVNFLIRMACQVGDNVAAATANAANSTGVAMMNAANPASDALSKRCQFLLKTAFRPELWADAELKLTWLEKLLVTVESVSQPNYPNICSSLDTLALLLTILRKESILAAFKQVQRGLAACMNISIRAVLSSLYTVFSRLMKIFPPEANSTKYEELEFLYTQMFKVVTDGLTNYEKVSMANPSLLHGPLMVLKAACWSNPCYIDRLITPFMKTLSKLQREHIAGSNDINPNPMGLELLILCLDLVKYRVGVMGPEMRKTYIGQILVQLIEKTPEAKVLRAITKMVDEWIRSKSPFAVNQTPSLREKSILLVKLMSWVEKKFPDDLELQAQFLELIHFVFCDPTLKNSELSSKLEPAFMAGLRCVQPHIRAKFFEIYDQSIKKRLYDRLVYITCFQNWETMGAHFWIKQCIELVLVTAVMENTLEPAPGGPLIPAFTTIATQADQNMRTPFTFTKYEPMDTSESMPEDVLEFNLNDLKLSDNAPTAANISKNFHVLNNTVRVMNENRKRFKIEYALSAIIQLCHHDTTLAQHLWVQMFPKIWKILGEKQQTSLGVDLAAFVCSGIHQTQKDCHPNAIGTFCEAFSHCSNVQLKPTVVKYTGKSHNMWYWSTLQLEHVVATADKTPKRATSTAVAAQQQQQQPSQLQQASQQQQQLTQSQQQPQPMDCSEPDQQIVATPPQLTLHQEALDCLSEMYSLLREDDLFAGLWQKRATFSDTITGVTYEQHGMFEQAQAAYESAMSKAKIEYAQNPAPASVQSEFRLWEEHWIRCTKELNQWEVLLEYGGNKTVQNMHLVLEAAWRIPNWSLMKEALGQVEHNSPREYLWKLNLYRGYVAICDSSFKPENQSGTVERLVETVASCCIREWRRLPQIVSNTHIPMLQASQQIVELQEAAQIHTSLTPTTTSTVGPGSKNIICDMRAIVKTWRKRLPVLSDDLSHWNDIFTWRQRHYQAIADHFHNPSNPPPADSAQANSSMIGVHASASTIIHFGKIARKHGLSTVCLDSLNKIHTIPSVPIVDCFQKILQQVKCYLIMSARSGSQTEAQEGLEVIESTNLKYFSKEMIAEFCALKGMFLSQLGRSNDANKAFSAAVQLQDTLNKGWALWGEYLETMFTKEPFADRNMQVGEYAVTCYLHAARTSNEAKTRKHLAKLIWLLTYDNEKFQLSECVDEYFSGVLPQLWLPWVPQLLTCLVRQEGKQLLNLLTTVGRVCPQAVYFPIRTLYLTLKVEQRERFKSTEADKAKQASAANANLNASTNNSNENTGGHAQGSNGQTQSANQLRATPSMWRCSKIMHIQRDVHPTVLSSLEGIVDQLVWFRENWYEEVLRQLKQALTKCYAVAFENRLQVSDATVTPHTLNFVKKLVSTFGVGIENVVSGGVAATYSTTASESLAKRAQATAQDPVFQRMKVQFTADFDFSTANAMKLHNLIGKLKKWIKILENKTKLLPKTSLIEEKCRFMSNFCHATAEVALPGEFLLPRGNHFVKISRFMPRVDVVHKHNTAARRLYILGQNGKVYPYLVVNDACLSDARREERVLQLLRMLNHLLGKQKETARRGLNFTVPKVVAVSPQMRLVEDNPCSLSLLDIYKQKCQARSTEYDTPIAKYYEKLASVQGRGSPSSHQVLKDILRDIQQTQVPKTLLKEWAESTYVDPTDFWTFRKQFSIQLALCGFIEFVLHLTRLSPDMIYIHQDSGFINAAYYKFDVSDSSGELDQSRPVPFRLTPNIAELVTPIGIQGPMCASMIAVARCFTQTAFTALLKPILRDEMITWHKKNHEDHGSASEAPPDMEGEKLVLAVNKAVLAITARLNRKYPPGEPNKVQSLLAAAANAENLCRMDPAWHPWL</sequence>
<evidence type="ECO:0000313" key="7">
    <source>
        <dbReference type="RefSeq" id="XP_028967781.1"/>
    </source>
</evidence>
<organism evidence="6 7">
    <name type="scientific">Galendromus occidentalis</name>
    <name type="common">western predatory mite</name>
    <dbReference type="NCBI Taxonomy" id="34638"/>
    <lineage>
        <taxon>Eukaryota</taxon>
        <taxon>Metazoa</taxon>
        <taxon>Ecdysozoa</taxon>
        <taxon>Arthropoda</taxon>
        <taxon>Chelicerata</taxon>
        <taxon>Arachnida</taxon>
        <taxon>Acari</taxon>
        <taxon>Parasitiformes</taxon>
        <taxon>Mesostigmata</taxon>
        <taxon>Gamasina</taxon>
        <taxon>Phytoseioidea</taxon>
        <taxon>Phytoseiidae</taxon>
        <taxon>Typhlodrominae</taxon>
        <taxon>Galendromus</taxon>
    </lineage>
</organism>
<reference evidence="7" key="1">
    <citation type="submission" date="2025-08" db="UniProtKB">
        <authorList>
            <consortium name="RefSeq"/>
        </authorList>
    </citation>
    <scope>IDENTIFICATION</scope>
</reference>
<feature type="region of interest" description="Disordered" evidence="2">
    <location>
        <begin position="2705"/>
        <end position="2748"/>
    </location>
</feature>
<dbReference type="SMART" id="SM00146">
    <property type="entry name" value="PI3Kc"/>
    <property type="match status" value="1"/>
</dbReference>
<feature type="domain" description="FATC" evidence="5">
    <location>
        <begin position="3886"/>
        <end position="3918"/>
    </location>
</feature>
<evidence type="ECO:0000259" key="4">
    <source>
        <dbReference type="PROSITE" id="PS51189"/>
    </source>
</evidence>
<evidence type="ECO:0000313" key="6">
    <source>
        <dbReference type="Proteomes" id="UP000694867"/>
    </source>
</evidence>
<comment type="similarity">
    <text evidence="1">Belongs to the PI3/PI4-kinase family. TRA1 subfamily.</text>
</comment>
<accession>A0AAJ7SGS6</accession>
<feature type="domain" description="FAT" evidence="4">
    <location>
        <begin position="2706"/>
        <end position="3300"/>
    </location>
</feature>
<feature type="compositionally biased region" description="Low complexity" evidence="2">
    <location>
        <begin position="3319"/>
        <end position="3338"/>
    </location>
</feature>
<feature type="domain" description="PI3K/PI4K catalytic" evidence="3">
    <location>
        <begin position="3565"/>
        <end position="3886"/>
    </location>
</feature>
<dbReference type="InterPro" id="IPR046805">
    <property type="entry name" value="Tra1_ring"/>
</dbReference>
<feature type="region of interest" description="Disordered" evidence="2">
    <location>
        <begin position="3312"/>
        <end position="3352"/>
    </location>
</feature>
<dbReference type="RefSeq" id="XP_028967781.1">
    <property type="nucleotide sequence ID" value="XM_029111948.1"/>
</dbReference>
<dbReference type="PROSITE" id="PS51189">
    <property type="entry name" value="FAT"/>
    <property type="match status" value="1"/>
</dbReference>
<gene>
    <name evidence="7" type="primary">LOC100905344</name>
</gene>
<dbReference type="Pfam" id="PF20206">
    <property type="entry name" value="Tra1_ring"/>
    <property type="match status" value="1"/>
</dbReference>
<dbReference type="GO" id="GO:0035267">
    <property type="term" value="C:NuA4 histone acetyltransferase complex"/>
    <property type="evidence" value="ECO:0007669"/>
    <property type="project" value="TreeGrafter"/>
</dbReference>
<dbReference type="GO" id="GO:0005634">
    <property type="term" value="C:nucleus"/>
    <property type="evidence" value="ECO:0007669"/>
    <property type="project" value="TreeGrafter"/>
</dbReference>
<dbReference type="PANTHER" id="PTHR11139">
    <property type="entry name" value="ATAXIA TELANGIECTASIA MUTATED ATM -RELATED"/>
    <property type="match status" value="1"/>
</dbReference>
<dbReference type="InterPro" id="IPR011009">
    <property type="entry name" value="Kinase-like_dom_sf"/>
</dbReference>
<dbReference type="InterPro" id="IPR050517">
    <property type="entry name" value="DDR_Repair_Kinase"/>
</dbReference>
<dbReference type="InterPro" id="IPR003151">
    <property type="entry name" value="PIK-rel_kinase_FAT"/>
</dbReference>
<dbReference type="PANTHER" id="PTHR11139:SF1">
    <property type="entry name" value="TRANSFORMATION_TRANSCRIPTION DOMAIN-ASSOCIATED PROTEIN"/>
    <property type="match status" value="1"/>
</dbReference>
<dbReference type="GO" id="GO:0006355">
    <property type="term" value="P:regulation of DNA-templated transcription"/>
    <property type="evidence" value="ECO:0007669"/>
    <property type="project" value="TreeGrafter"/>
</dbReference>
<evidence type="ECO:0000259" key="5">
    <source>
        <dbReference type="PROSITE" id="PS51190"/>
    </source>
</evidence>
<evidence type="ECO:0000256" key="2">
    <source>
        <dbReference type="SAM" id="MobiDB-lite"/>
    </source>
</evidence>
<dbReference type="SMART" id="SM01343">
    <property type="entry name" value="FATC"/>
    <property type="match status" value="1"/>
</dbReference>
<dbReference type="InterPro" id="IPR046807">
    <property type="entry name" value="Tra1_central"/>
</dbReference>
<dbReference type="InterPro" id="IPR014009">
    <property type="entry name" value="PIK_FAT"/>
</dbReference>
<evidence type="ECO:0000259" key="3">
    <source>
        <dbReference type="PROSITE" id="PS50290"/>
    </source>
</evidence>
<proteinExistence type="inferred from homology"/>
<dbReference type="SUPFAM" id="SSF48371">
    <property type="entry name" value="ARM repeat"/>
    <property type="match status" value="3"/>
</dbReference>
<feature type="compositionally biased region" description="Polar residues" evidence="2">
    <location>
        <begin position="3343"/>
        <end position="3352"/>
    </location>
</feature>
<dbReference type="InterPro" id="IPR016024">
    <property type="entry name" value="ARM-type_fold"/>
</dbReference>
<dbReference type="Proteomes" id="UP000694867">
    <property type="component" value="Unplaced"/>
</dbReference>
<dbReference type="PROSITE" id="PS51190">
    <property type="entry name" value="FATC"/>
    <property type="match status" value="1"/>
</dbReference>
<dbReference type="Pfam" id="PF02259">
    <property type="entry name" value="FAT"/>
    <property type="match status" value="1"/>
</dbReference>
<dbReference type="KEGG" id="goe:100905344"/>
<dbReference type="Pfam" id="PF00454">
    <property type="entry name" value="PI3_PI4_kinase"/>
    <property type="match status" value="1"/>
</dbReference>
<dbReference type="Gene3D" id="1.25.10.10">
    <property type="entry name" value="Leucine-rich Repeat Variant"/>
    <property type="match status" value="1"/>
</dbReference>
<feature type="region of interest" description="Disordered" evidence="2">
    <location>
        <begin position="494"/>
        <end position="541"/>
    </location>
</feature>
<dbReference type="InterPro" id="IPR011989">
    <property type="entry name" value="ARM-like"/>
</dbReference>
<dbReference type="GO" id="GO:0000124">
    <property type="term" value="C:SAGA complex"/>
    <property type="evidence" value="ECO:0007669"/>
    <property type="project" value="TreeGrafter"/>
</dbReference>
<dbReference type="InterPro" id="IPR000403">
    <property type="entry name" value="PI3/4_kinase_cat_dom"/>
</dbReference>
<dbReference type="CDD" id="cd05163">
    <property type="entry name" value="PIKK_TRRAP"/>
    <property type="match status" value="1"/>
</dbReference>